<proteinExistence type="predicted"/>
<dbReference type="InterPro" id="IPR011749">
    <property type="entry name" value="CHP02243"/>
</dbReference>
<dbReference type="RefSeq" id="WP_191870259.1">
    <property type="nucleotide sequence ID" value="NZ_BMRU01000082.1"/>
</dbReference>
<evidence type="ECO:0000313" key="2">
    <source>
        <dbReference type="Proteomes" id="UP000660554"/>
    </source>
</evidence>
<protein>
    <submittedName>
        <fullName evidence="1">Baseplate assembly protein</fullName>
    </submittedName>
</protein>
<gene>
    <name evidence="1" type="ORF">Scinn_54670</name>
</gene>
<sequence length="665" mass="71478">MALPSPNLDDRRFQQLVDEAKRYVQQRAPEWTDHNVSDPGVTLIETFAYLVDQLLYRLNRVPDKNYLAFLDLLGIQLYPPSAASADVDFWLSAPQPDTVTLPAGTEVTTEVTTASGDTEEAVVFATTDDLRILPSELTRLVSAPRAGEPADRTGALTEGRDIPCFQATPEPGDALLFGLPTAVPRCVVAVRLDSRVEGVGVDPRQPPLVWEAWDGGRWQRCATDSDSTGGLNRPGEIIVYVPAGHTASVISGTRAGWLRCRVTEPEPGQPFYSESPTVREAAVFTVGGTMTVEHAERVGDVPLGASEGVAGQTFRLGRPPVLLDGEPPVVEVSSPEGWQRWDVVEHFGRSGPDDRHVRVDATTGEFSFPPVLREADGTLRACGAVPPKGSQIRVTRYRTGGGPAGNVSRGAISVLRSSVPYVARVTNREAARGGVAGETIDNAKLRAPEALRMQERAVTAEDYEIIARRAAPSVRRVRCLPATDGGRGAGSVRVLVVPDAVADEGDRLRFEQLIPSEQVLTAITDTLDERRLIGTSLVVEPPVYQGVTVVARLSAPAADADRVRDAALAALYRHLNPLHGGPDGTGWPFGRPVQYGEVFGVLQRAIEDVLVEEIRMFAADPITGRRGAPVDRIDIGTGTLVFSYQHQVVVTEPEPVAGTGTGVHG</sequence>
<evidence type="ECO:0000313" key="1">
    <source>
        <dbReference type="EMBL" id="GHI16004.1"/>
    </source>
</evidence>
<dbReference type="NCBIfam" id="TIGR02243">
    <property type="entry name" value="putative baseplate assembly protein"/>
    <property type="match status" value="1"/>
</dbReference>
<organism evidence="1 2">
    <name type="scientific">Streptomyces virginiae</name>
    <name type="common">Streptomyces cinnamonensis</name>
    <dbReference type="NCBI Taxonomy" id="1961"/>
    <lineage>
        <taxon>Bacteria</taxon>
        <taxon>Bacillati</taxon>
        <taxon>Actinomycetota</taxon>
        <taxon>Actinomycetes</taxon>
        <taxon>Kitasatosporales</taxon>
        <taxon>Streptomycetaceae</taxon>
        <taxon>Streptomyces</taxon>
    </lineage>
</organism>
<comment type="caution">
    <text evidence="1">The sequence shown here is derived from an EMBL/GenBank/DDBJ whole genome shotgun (WGS) entry which is preliminary data.</text>
</comment>
<dbReference type="Proteomes" id="UP000660554">
    <property type="component" value="Unassembled WGS sequence"/>
</dbReference>
<keyword evidence="2" id="KW-1185">Reference proteome</keyword>
<reference evidence="2" key="1">
    <citation type="submission" date="2020-09" db="EMBL/GenBank/DDBJ databases">
        <title>Whole genome shotgun sequence of Streptomyces cinnamonensis NBRC 15873.</title>
        <authorList>
            <person name="Komaki H."/>
            <person name="Tamura T."/>
        </authorList>
    </citation>
    <scope>NUCLEOTIDE SEQUENCE [LARGE SCALE GENOMIC DNA]</scope>
    <source>
        <strain evidence="2">NBRC 15873</strain>
    </source>
</reference>
<dbReference type="GeneID" id="86956132"/>
<accession>A0ABQ3NTA3</accession>
<dbReference type="EMBL" id="BNDV01000012">
    <property type="protein sequence ID" value="GHI16004.1"/>
    <property type="molecule type" value="Genomic_DNA"/>
</dbReference>
<name>A0ABQ3NTA3_STRVG</name>